<sequence>MCERCPWVDLSKPDYVEYHDKEWGVPVHDDKKMFEFLLLESAQAGLSWYTILKRREGYREAFADFDYKKVATFTQDDVERLMQNSAIIRNRAKIEAAINNASRFMEVQQEFGSFSEYMWGFVDNKVVVNDIETIDDYVATSPISDALSKDLKKRGFKFIGSTIIYSHLQAAGLINDHSNQCFRKKEVMALTKS</sequence>
<name>A0ABM9A5Y2_9VIBR</name>
<dbReference type="GO" id="GO:0008725">
    <property type="term" value="F:DNA-3-methyladenine glycosylase activity"/>
    <property type="evidence" value="ECO:0007669"/>
    <property type="project" value="UniProtKB-EC"/>
</dbReference>
<keyword evidence="1" id="KW-0326">Glycosidase</keyword>
<dbReference type="PANTHER" id="PTHR30037:SF4">
    <property type="entry name" value="DNA-3-METHYLADENINE GLYCOSYLASE I"/>
    <property type="match status" value="1"/>
</dbReference>
<dbReference type="SUPFAM" id="SSF48150">
    <property type="entry name" value="DNA-glycosylase"/>
    <property type="match status" value="1"/>
</dbReference>
<keyword evidence="2" id="KW-1185">Reference proteome</keyword>
<dbReference type="PANTHER" id="PTHR30037">
    <property type="entry name" value="DNA-3-METHYLADENINE GLYCOSYLASE 1"/>
    <property type="match status" value="1"/>
</dbReference>
<dbReference type="Gene3D" id="1.10.340.30">
    <property type="entry name" value="Hypothetical protein, domain 2"/>
    <property type="match status" value="1"/>
</dbReference>
<dbReference type="Pfam" id="PF03352">
    <property type="entry name" value="Adenine_glyco"/>
    <property type="match status" value="1"/>
</dbReference>
<keyword evidence="1" id="KW-0378">Hydrolase</keyword>
<evidence type="ECO:0000313" key="1">
    <source>
        <dbReference type="EMBL" id="CAH0540452.1"/>
    </source>
</evidence>
<proteinExistence type="predicted"/>
<dbReference type="InterPro" id="IPR005019">
    <property type="entry name" value="Adenine_glyco"/>
</dbReference>
<organism evidence="1 2">
    <name type="scientific">Vibrio marisflavi CECT 7928</name>
    <dbReference type="NCBI Taxonomy" id="634439"/>
    <lineage>
        <taxon>Bacteria</taxon>
        <taxon>Pseudomonadati</taxon>
        <taxon>Pseudomonadota</taxon>
        <taxon>Gammaproteobacteria</taxon>
        <taxon>Vibrionales</taxon>
        <taxon>Vibrionaceae</taxon>
        <taxon>Vibrio</taxon>
    </lineage>
</organism>
<accession>A0ABM9A5Y2</accession>
<dbReference type="RefSeq" id="WP_237362390.1">
    <property type="nucleotide sequence ID" value="NZ_CAKLDM010000002.1"/>
</dbReference>
<dbReference type="InterPro" id="IPR052891">
    <property type="entry name" value="DNA-3mA_glycosylase"/>
</dbReference>
<reference evidence="1" key="1">
    <citation type="submission" date="2021-11" db="EMBL/GenBank/DDBJ databases">
        <authorList>
            <person name="Rodrigo-Torres L."/>
            <person name="Arahal R. D."/>
            <person name="Lucena T."/>
        </authorList>
    </citation>
    <scope>NUCLEOTIDE SEQUENCE</scope>
    <source>
        <strain evidence="1">CECT 7928</strain>
    </source>
</reference>
<dbReference type="InterPro" id="IPR011257">
    <property type="entry name" value="DNA_glycosylase"/>
</dbReference>
<dbReference type="Proteomes" id="UP000838748">
    <property type="component" value="Unassembled WGS sequence"/>
</dbReference>
<comment type="caution">
    <text evidence="1">The sequence shown here is derived from an EMBL/GenBank/DDBJ whole genome shotgun (WGS) entry which is preliminary data.</text>
</comment>
<dbReference type="EC" id="3.2.2.20" evidence="1"/>
<protein>
    <submittedName>
        <fullName evidence="1">DNA-3-methyladenine glycosylase 1</fullName>
        <ecNumber evidence="1">3.2.2.20</ecNumber>
    </submittedName>
</protein>
<evidence type="ECO:0000313" key="2">
    <source>
        <dbReference type="Proteomes" id="UP000838748"/>
    </source>
</evidence>
<dbReference type="EMBL" id="CAKLDM010000002">
    <property type="protein sequence ID" value="CAH0540452.1"/>
    <property type="molecule type" value="Genomic_DNA"/>
</dbReference>
<gene>
    <name evidence="1" type="primary">tag</name>
    <name evidence="1" type="ORF">VMF7928_02871</name>
</gene>